<evidence type="ECO:0000313" key="9">
    <source>
        <dbReference type="Proteomes" id="UP000658202"/>
    </source>
</evidence>
<dbReference type="EMBL" id="BMCW01000001">
    <property type="protein sequence ID" value="GGG52510.1"/>
    <property type="molecule type" value="Genomic_DNA"/>
</dbReference>
<name>A0A420CMR4_9FLAO</name>
<dbReference type="SUPFAM" id="SSF54001">
    <property type="entry name" value="Cysteine proteinases"/>
    <property type="match status" value="1"/>
</dbReference>
<comment type="similarity">
    <text evidence="1">Belongs to the peptidase C40 family.</text>
</comment>
<dbReference type="InterPro" id="IPR038765">
    <property type="entry name" value="Papain-like_cys_pep_sf"/>
</dbReference>
<comment type="caution">
    <text evidence="7">The sequence shown here is derived from an EMBL/GenBank/DDBJ whole genome shotgun (WGS) entry which is preliminary data.</text>
</comment>
<dbReference type="PANTHER" id="PTHR47053:SF1">
    <property type="entry name" value="MUREIN DD-ENDOPEPTIDASE MEPH-RELATED"/>
    <property type="match status" value="1"/>
</dbReference>
<dbReference type="PROSITE" id="PS51257">
    <property type="entry name" value="PROKAR_LIPOPROTEIN"/>
    <property type="match status" value="1"/>
</dbReference>
<evidence type="ECO:0000256" key="4">
    <source>
        <dbReference type="ARBA" id="ARBA00022807"/>
    </source>
</evidence>
<evidence type="ECO:0000256" key="1">
    <source>
        <dbReference type="ARBA" id="ARBA00007074"/>
    </source>
</evidence>
<feature type="domain" description="NlpC/P60" evidence="5">
    <location>
        <begin position="52"/>
        <end position="179"/>
    </location>
</feature>
<reference evidence="9" key="3">
    <citation type="journal article" date="2019" name="Int. J. Syst. Evol. Microbiol.">
        <title>The Global Catalogue of Microorganisms (GCM) 10K type strain sequencing project: providing services to taxonomists for standard genome sequencing and annotation.</title>
        <authorList>
            <consortium name="The Broad Institute Genomics Platform"/>
            <consortium name="The Broad Institute Genome Sequencing Center for Infectious Disease"/>
            <person name="Wu L."/>
            <person name="Ma J."/>
        </authorList>
    </citation>
    <scope>NUCLEOTIDE SEQUENCE [LARGE SCALE GENOMIC DNA]</scope>
    <source>
        <strain evidence="9">CCM 8490</strain>
    </source>
</reference>
<organism evidence="7 8">
    <name type="scientific">Epilithonimonas arachidiradicis</name>
    <dbReference type="NCBI Taxonomy" id="1617282"/>
    <lineage>
        <taxon>Bacteria</taxon>
        <taxon>Pseudomonadati</taxon>
        <taxon>Bacteroidota</taxon>
        <taxon>Flavobacteriia</taxon>
        <taxon>Flavobacteriales</taxon>
        <taxon>Weeksellaceae</taxon>
        <taxon>Chryseobacterium group</taxon>
        <taxon>Epilithonimonas</taxon>
    </lineage>
</organism>
<dbReference type="PANTHER" id="PTHR47053">
    <property type="entry name" value="MUREIN DD-ENDOPEPTIDASE MEPH-RELATED"/>
    <property type="match status" value="1"/>
</dbReference>
<keyword evidence="2" id="KW-0645">Protease</keyword>
<reference evidence="6" key="4">
    <citation type="submission" date="2024-05" db="EMBL/GenBank/DDBJ databases">
        <authorList>
            <person name="Sun Q."/>
            <person name="Sedlacek I."/>
        </authorList>
    </citation>
    <scope>NUCLEOTIDE SEQUENCE</scope>
    <source>
        <strain evidence="6">CCM 8490</strain>
    </source>
</reference>
<dbReference type="Proteomes" id="UP000285906">
    <property type="component" value="Unassembled WGS sequence"/>
</dbReference>
<dbReference type="PROSITE" id="PS51935">
    <property type="entry name" value="NLPC_P60"/>
    <property type="match status" value="1"/>
</dbReference>
<protein>
    <submittedName>
        <fullName evidence="7">NlpC/P60 family protein</fullName>
    </submittedName>
</protein>
<evidence type="ECO:0000313" key="8">
    <source>
        <dbReference type="Proteomes" id="UP000285906"/>
    </source>
</evidence>
<sequence>MKQSVLVIIFSIILVSCGASKPVKKYTYKKPTSIAKSNNLKKLNSTYSGSVSGKRASVINDAENYLGTPYKYAGSTKAGFDCSGLVCKVFDENDMKMPRRSQDQGKAGVSVDISKVRPGDLLFFATAGGSNISHVGIVHDVMNSGEVTFIHSSTTKGVIISSLNEAYWNKAFLFARSVL</sequence>
<dbReference type="Pfam" id="PF00877">
    <property type="entry name" value="NLPC_P60"/>
    <property type="match status" value="1"/>
</dbReference>
<accession>A0A420CMR4</accession>
<reference evidence="7 8" key="2">
    <citation type="submission" date="2018-09" db="EMBL/GenBank/DDBJ databases">
        <title>Genomic Encyclopedia of Archaeal and Bacterial Type Strains, Phase II (KMG-II): from individual species to whole genera.</title>
        <authorList>
            <person name="Goeker M."/>
        </authorList>
    </citation>
    <scope>NUCLEOTIDE SEQUENCE [LARGE SCALE GENOMIC DNA]</scope>
    <source>
        <strain evidence="7 8">DSM 27620</strain>
    </source>
</reference>
<gene>
    <name evidence="7" type="ORF">BXY58_3055</name>
    <name evidence="6" type="ORF">GCM10007332_12770</name>
</gene>
<dbReference type="RefSeq" id="WP_120214607.1">
    <property type="nucleotide sequence ID" value="NZ_BMCW01000001.1"/>
</dbReference>
<keyword evidence="4" id="KW-0788">Thiol protease</keyword>
<dbReference type="Proteomes" id="UP000658202">
    <property type="component" value="Unassembled WGS sequence"/>
</dbReference>
<dbReference type="GO" id="GO:0006508">
    <property type="term" value="P:proteolysis"/>
    <property type="evidence" value="ECO:0007669"/>
    <property type="project" value="UniProtKB-KW"/>
</dbReference>
<keyword evidence="3" id="KW-0378">Hydrolase</keyword>
<evidence type="ECO:0000313" key="6">
    <source>
        <dbReference type="EMBL" id="GGG52510.1"/>
    </source>
</evidence>
<dbReference type="OrthoDB" id="9807055at2"/>
<keyword evidence="9" id="KW-1185">Reference proteome</keyword>
<dbReference type="Gene3D" id="3.90.1720.10">
    <property type="entry name" value="endopeptidase domain like (from Nostoc punctiforme)"/>
    <property type="match status" value="1"/>
</dbReference>
<dbReference type="GO" id="GO:0008234">
    <property type="term" value="F:cysteine-type peptidase activity"/>
    <property type="evidence" value="ECO:0007669"/>
    <property type="project" value="UniProtKB-KW"/>
</dbReference>
<dbReference type="InterPro" id="IPR051202">
    <property type="entry name" value="Peptidase_C40"/>
</dbReference>
<evidence type="ECO:0000256" key="2">
    <source>
        <dbReference type="ARBA" id="ARBA00022670"/>
    </source>
</evidence>
<dbReference type="AlphaFoldDB" id="A0A420CMR4"/>
<dbReference type="EMBL" id="RAQH01000010">
    <property type="protein sequence ID" value="RKE79689.1"/>
    <property type="molecule type" value="Genomic_DNA"/>
</dbReference>
<dbReference type="InterPro" id="IPR000064">
    <property type="entry name" value="NLP_P60_dom"/>
</dbReference>
<evidence type="ECO:0000313" key="7">
    <source>
        <dbReference type="EMBL" id="RKE79689.1"/>
    </source>
</evidence>
<evidence type="ECO:0000259" key="5">
    <source>
        <dbReference type="PROSITE" id="PS51935"/>
    </source>
</evidence>
<proteinExistence type="inferred from homology"/>
<evidence type="ECO:0000256" key="3">
    <source>
        <dbReference type="ARBA" id="ARBA00022801"/>
    </source>
</evidence>
<reference evidence="6" key="1">
    <citation type="journal article" date="2014" name="Int. J. Syst. Evol. Microbiol.">
        <title>Complete genome of a new Firmicutes species belonging to the dominant human colonic microbiota ('Ruminococcus bicirculans') reveals two chromosomes and a selective capacity to utilize plant glucans.</title>
        <authorList>
            <consortium name="NISC Comparative Sequencing Program"/>
            <person name="Wegmann U."/>
            <person name="Louis P."/>
            <person name="Goesmann A."/>
            <person name="Henrissat B."/>
            <person name="Duncan S.H."/>
            <person name="Flint H.J."/>
        </authorList>
    </citation>
    <scope>NUCLEOTIDE SEQUENCE</scope>
    <source>
        <strain evidence="6">CCM 8490</strain>
    </source>
</reference>